<dbReference type="RefSeq" id="WP_376836705.1">
    <property type="nucleotide sequence ID" value="NZ_JBHLSW010000007.1"/>
</dbReference>
<name>A0ABV6R4W9_9CAUL</name>
<evidence type="ECO:0000313" key="2">
    <source>
        <dbReference type="Proteomes" id="UP001589906"/>
    </source>
</evidence>
<keyword evidence="2" id="KW-1185">Reference proteome</keyword>
<sequence length="60" mass="6543">MIYLEDLDPEAARELLRAASREAARERFAGLDISGLDAEIDAMVDSLVMVTSAPDGVRLH</sequence>
<accession>A0ABV6R4W9</accession>
<protein>
    <submittedName>
        <fullName evidence="1">Uncharacterized protein</fullName>
    </submittedName>
</protein>
<proteinExistence type="predicted"/>
<evidence type="ECO:0000313" key="1">
    <source>
        <dbReference type="EMBL" id="MFC0634670.1"/>
    </source>
</evidence>
<organism evidence="1 2">
    <name type="scientific">Brevundimonas balnearis</name>
    <dbReference type="NCBI Taxonomy" id="1572858"/>
    <lineage>
        <taxon>Bacteria</taxon>
        <taxon>Pseudomonadati</taxon>
        <taxon>Pseudomonadota</taxon>
        <taxon>Alphaproteobacteria</taxon>
        <taxon>Caulobacterales</taxon>
        <taxon>Caulobacteraceae</taxon>
        <taxon>Brevundimonas</taxon>
    </lineage>
</organism>
<gene>
    <name evidence="1" type="ORF">ACFFGE_12380</name>
</gene>
<reference evidence="1 2" key="1">
    <citation type="submission" date="2024-09" db="EMBL/GenBank/DDBJ databases">
        <authorList>
            <person name="Sun Q."/>
            <person name="Mori K."/>
        </authorList>
    </citation>
    <scope>NUCLEOTIDE SEQUENCE [LARGE SCALE GENOMIC DNA]</scope>
    <source>
        <strain evidence="1 2">NCAIM B.02621</strain>
    </source>
</reference>
<dbReference type="EMBL" id="JBHLSW010000007">
    <property type="protein sequence ID" value="MFC0634670.1"/>
    <property type="molecule type" value="Genomic_DNA"/>
</dbReference>
<dbReference type="Proteomes" id="UP001589906">
    <property type="component" value="Unassembled WGS sequence"/>
</dbReference>
<comment type="caution">
    <text evidence="1">The sequence shown here is derived from an EMBL/GenBank/DDBJ whole genome shotgun (WGS) entry which is preliminary data.</text>
</comment>